<sequence length="38" mass="4068">MASSKAPGLDGIPNAALKTATSEHPDVFVRVFNDLLQR</sequence>
<proteinExistence type="predicted"/>
<protein>
    <recommendedName>
        <fullName evidence="3">Reverse transcriptase domain-containing protein</fullName>
    </recommendedName>
</protein>
<accession>A0A182YTI8</accession>
<dbReference type="AlphaFoldDB" id="A0A182YTI8"/>
<evidence type="ECO:0008006" key="3">
    <source>
        <dbReference type="Google" id="ProtNLM"/>
    </source>
</evidence>
<dbReference type="Proteomes" id="UP000076408">
    <property type="component" value="Unassembled WGS sequence"/>
</dbReference>
<dbReference type="EnsemblMetazoa" id="ASTEI11774-RA">
    <property type="protein sequence ID" value="ASTEI11774-PA"/>
    <property type="gene ID" value="ASTEI11774"/>
</dbReference>
<reference evidence="2" key="1">
    <citation type="journal article" date="2014" name="Genome Biol.">
        <title>Genome analysis of a major urban malaria vector mosquito, Anopheles stephensi.</title>
        <authorList>
            <person name="Jiang X."/>
            <person name="Peery A."/>
            <person name="Hall A.B."/>
            <person name="Sharma A."/>
            <person name="Chen X.G."/>
            <person name="Waterhouse R.M."/>
            <person name="Komissarov A."/>
            <person name="Riehle M.M."/>
            <person name="Shouche Y."/>
            <person name="Sharakhova M.V."/>
            <person name="Lawson D."/>
            <person name="Pakpour N."/>
            <person name="Arensburger P."/>
            <person name="Davidson V.L."/>
            <person name="Eiglmeier K."/>
            <person name="Emrich S."/>
            <person name="George P."/>
            <person name="Kennedy R.C."/>
            <person name="Mane S.P."/>
            <person name="Maslen G."/>
            <person name="Oringanje C."/>
            <person name="Qi Y."/>
            <person name="Settlage R."/>
            <person name="Tojo M."/>
            <person name="Tubio J.M."/>
            <person name="Unger M.F."/>
            <person name="Wang B."/>
            <person name="Vernick K.D."/>
            <person name="Ribeiro J.M."/>
            <person name="James A.A."/>
            <person name="Michel K."/>
            <person name="Riehle M.A."/>
            <person name="Luckhart S."/>
            <person name="Sharakhov I.V."/>
            <person name="Tu Z."/>
        </authorList>
    </citation>
    <scope>NUCLEOTIDE SEQUENCE [LARGE SCALE GENOMIC DNA]</scope>
    <source>
        <strain evidence="2">Indian</strain>
    </source>
</reference>
<evidence type="ECO:0000313" key="1">
    <source>
        <dbReference type="EnsemblMetazoa" id="ASTEI11774-PA"/>
    </source>
</evidence>
<keyword evidence="2" id="KW-1185">Reference proteome</keyword>
<reference evidence="1" key="2">
    <citation type="submission" date="2020-05" db="UniProtKB">
        <authorList>
            <consortium name="EnsemblMetazoa"/>
        </authorList>
    </citation>
    <scope>IDENTIFICATION</scope>
    <source>
        <strain evidence="1">Indian</strain>
    </source>
</reference>
<dbReference type="VEuPathDB" id="VectorBase:ASTEI11774"/>
<evidence type="ECO:0000313" key="2">
    <source>
        <dbReference type="Proteomes" id="UP000076408"/>
    </source>
</evidence>
<organism evidence="1 2">
    <name type="scientific">Anopheles stephensi</name>
    <name type="common">Indo-Pakistan malaria mosquito</name>
    <dbReference type="NCBI Taxonomy" id="30069"/>
    <lineage>
        <taxon>Eukaryota</taxon>
        <taxon>Metazoa</taxon>
        <taxon>Ecdysozoa</taxon>
        <taxon>Arthropoda</taxon>
        <taxon>Hexapoda</taxon>
        <taxon>Insecta</taxon>
        <taxon>Pterygota</taxon>
        <taxon>Neoptera</taxon>
        <taxon>Endopterygota</taxon>
        <taxon>Diptera</taxon>
        <taxon>Nematocera</taxon>
        <taxon>Culicoidea</taxon>
        <taxon>Culicidae</taxon>
        <taxon>Anophelinae</taxon>
        <taxon>Anopheles</taxon>
    </lineage>
</organism>
<name>A0A182YTI8_ANOST</name>